<dbReference type="GO" id="GO:0016627">
    <property type="term" value="F:oxidoreductase activity, acting on the CH-CH group of donors"/>
    <property type="evidence" value="ECO:0007669"/>
    <property type="project" value="InterPro"/>
</dbReference>
<evidence type="ECO:0000256" key="3">
    <source>
        <dbReference type="ARBA" id="ARBA00023002"/>
    </source>
</evidence>
<dbReference type="InterPro" id="IPR013785">
    <property type="entry name" value="Aldolase_TIM"/>
</dbReference>
<keyword evidence="1" id="KW-0285">Flavoprotein</keyword>
<dbReference type="EMBL" id="LZIN01000052">
    <property type="protein sequence ID" value="OBG06205.1"/>
    <property type="molecule type" value="Genomic_DNA"/>
</dbReference>
<dbReference type="PANTHER" id="PTHR32332">
    <property type="entry name" value="2-NITROPROPANE DIOXYGENASE"/>
    <property type="match status" value="1"/>
</dbReference>
<evidence type="ECO:0000313" key="4">
    <source>
        <dbReference type="EMBL" id="OBG06205.1"/>
    </source>
</evidence>
<organism evidence="4 5">
    <name type="scientific">Mycolicibacter sinensis (strain JDM601)</name>
    <name type="common">Mycobacterium sinense</name>
    <dbReference type="NCBI Taxonomy" id="875328"/>
    <lineage>
        <taxon>Bacteria</taxon>
        <taxon>Bacillati</taxon>
        <taxon>Actinomycetota</taxon>
        <taxon>Actinomycetes</taxon>
        <taxon>Mycobacteriales</taxon>
        <taxon>Mycobacteriaceae</taxon>
        <taxon>Mycolicibacter</taxon>
    </lineage>
</organism>
<dbReference type="InterPro" id="IPR004136">
    <property type="entry name" value="NMO"/>
</dbReference>
<evidence type="ECO:0000256" key="1">
    <source>
        <dbReference type="ARBA" id="ARBA00022630"/>
    </source>
</evidence>
<dbReference type="InterPro" id="IPR001295">
    <property type="entry name" value="Dihydroorotate_DH_CS"/>
</dbReference>
<reference evidence="5" key="1">
    <citation type="submission" date="2016-06" db="EMBL/GenBank/DDBJ databases">
        <authorList>
            <person name="Sutton G."/>
            <person name="Brinkac L."/>
            <person name="Sanka R."/>
            <person name="Adams M."/>
            <person name="Lau E."/>
            <person name="Mehaffy C."/>
            <person name="Tameris M."/>
            <person name="Hatherill M."/>
            <person name="Hanekom W."/>
            <person name="Mahomed H."/>
            <person name="Mcshane H."/>
        </authorList>
    </citation>
    <scope>NUCLEOTIDE SEQUENCE [LARGE SCALE GENOMIC DNA]</scope>
    <source>
        <strain evidence="5">852014-51077_SCH5608930-a</strain>
    </source>
</reference>
<comment type="caution">
    <text evidence="4">The sequence shown here is derived from an EMBL/GenBank/DDBJ whole genome shotgun (WGS) entry which is preliminary data.</text>
</comment>
<evidence type="ECO:0000256" key="2">
    <source>
        <dbReference type="ARBA" id="ARBA00022643"/>
    </source>
</evidence>
<name>A0A1A2EPJ2_MYCSD</name>
<dbReference type="SUPFAM" id="SSF51412">
    <property type="entry name" value="Inosine monophosphate dehydrogenase (IMPDH)"/>
    <property type="match status" value="1"/>
</dbReference>
<protein>
    <submittedName>
        <fullName evidence="4">2-nitropropane dioxygenase</fullName>
    </submittedName>
</protein>
<sequence>MSLLESLGLSAPIMQAGMGGGVAGAELAGAVSAAGGLGTVGLSDPRRFAAELRRAVTLAGGRPVAANLLVPFARRAHIDACITAGAALVVFHDGAPARAIAALRAARIPVLCTAGDAAQARRALAAGADGLVAQGVEAGGHLVADRPLAVTLPEVLEAAGGAPVLAAGGVADADDVRALLAAGAAGAIAGTRFLLTEESRAHPAYKHKVLSARRTIRTMLFGMGWPLAHRVIPNAATERWCARDELGPPAVRAFNRAGARLSRLMPVSAQGAILALQRPTVPLYTPALPLAGMDAAVVDRSALYAGETIHRIHDIVPAAEALAQLTP</sequence>
<gene>
    <name evidence="4" type="ORF">A5771_08560</name>
</gene>
<dbReference type="AlphaFoldDB" id="A0A1A2EPJ2"/>
<dbReference type="OrthoDB" id="9778912at2"/>
<dbReference type="Pfam" id="PF03060">
    <property type="entry name" value="NMO"/>
    <property type="match status" value="1"/>
</dbReference>
<dbReference type="GO" id="GO:0018580">
    <property type="term" value="F:nitronate monooxygenase activity"/>
    <property type="evidence" value="ECO:0007669"/>
    <property type="project" value="InterPro"/>
</dbReference>
<dbReference type="GO" id="GO:0006207">
    <property type="term" value="P:'de novo' pyrimidine nucleobase biosynthetic process"/>
    <property type="evidence" value="ECO:0007669"/>
    <property type="project" value="InterPro"/>
</dbReference>
<dbReference type="GO" id="GO:0051213">
    <property type="term" value="F:dioxygenase activity"/>
    <property type="evidence" value="ECO:0007669"/>
    <property type="project" value="UniProtKB-KW"/>
</dbReference>
<accession>A0A1A2EPJ2</accession>
<dbReference type="Gene3D" id="3.20.20.70">
    <property type="entry name" value="Aldolase class I"/>
    <property type="match status" value="1"/>
</dbReference>
<dbReference type="RefSeq" id="WP_064855094.1">
    <property type="nucleotide sequence ID" value="NZ_LZIM01000015.1"/>
</dbReference>
<dbReference type="PROSITE" id="PS00912">
    <property type="entry name" value="DHODEHASE_2"/>
    <property type="match status" value="1"/>
</dbReference>
<dbReference type="CDD" id="cd04730">
    <property type="entry name" value="NPD_like"/>
    <property type="match status" value="1"/>
</dbReference>
<proteinExistence type="predicted"/>
<keyword evidence="4" id="KW-0223">Dioxygenase</keyword>
<evidence type="ECO:0000313" key="5">
    <source>
        <dbReference type="Proteomes" id="UP000093985"/>
    </source>
</evidence>
<keyword evidence="3" id="KW-0560">Oxidoreductase</keyword>
<keyword evidence="2" id="KW-0288">FMN</keyword>
<dbReference type="Proteomes" id="UP000093985">
    <property type="component" value="Unassembled WGS sequence"/>
</dbReference>